<dbReference type="GO" id="GO:0061630">
    <property type="term" value="F:ubiquitin protein ligase activity"/>
    <property type="evidence" value="ECO:0007669"/>
    <property type="project" value="TreeGrafter"/>
</dbReference>
<dbReference type="Gene3D" id="3.30.40.10">
    <property type="entry name" value="Zinc/RING finger domain, C3HC4 (zinc finger)"/>
    <property type="match status" value="1"/>
</dbReference>
<reference evidence="6" key="1">
    <citation type="submission" date="2020-08" db="EMBL/GenBank/DDBJ databases">
        <title>Multicomponent nature underlies the extraordinary mechanical properties of spider dragline silk.</title>
        <authorList>
            <person name="Kono N."/>
            <person name="Nakamura H."/>
            <person name="Mori M."/>
            <person name="Yoshida Y."/>
            <person name="Ohtoshi R."/>
            <person name="Malay A.D."/>
            <person name="Moran D.A.P."/>
            <person name="Tomita M."/>
            <person name="Numata K."/>
            <person name="Arakawa K."/>
        </authorList>
    </citation>
    <scope>NUCLEOTIDE SEQUENCE</scope>
</reference>
<organism evidence="6 7">
    <name type="scientific">Nephila pilipes</name>
    <name type="common">Giant wood spider</name>
    <name type="synonym">Nephila maculata</name>
    <dbReference type="NCBI Taxonomy" id="299642"/>
    <lineage>
        <taxon>Eukaryota</taxon>
        <taxon>Metazoa</taxon>
        <taxon>Ecdysozoa</taxon>
        <taxon>Arthropoda</taxon>
        <taxon>Chelicerata</taxon>
        <taxon>Arachnida</taxon>
        <taxon>Araneae</taxon>
        <taxon>Araneomorphae</taxon>
        <taxon>Entelegynae</taxon>
        <taxon>Araneoidea</taxon>
        <taxon>Nephilidae</taxon>
        <taxon>Nephila</taxon>
    </lineage>
</organism>
<dbReference type="EMBL" id="BMAW01115041">
    <property type="protein sequence ID" value="GFT64550.1"/>
    <property type="molecule type" value="Genomic_DNA"/>
</dbReference>
<dbReference type="PANTHER" id="PTHR46569:SF1">
    <property type="entry name" value="E3 UBIQUITIN-PROTEIN LIGASE RFWD3-RELATED"/>
    <property type="match status" value="1"/>
</dbReference>
<dbReference type="InterPro" id="IPR013083">
    <property type="entry name" value="Znf_RING/FYVE/PHD"/>
</dbReference>
<dbReference type="AlphaFoldDB" id="A0A8X6TYW0"/>
<dbReference type="GO" id="GO:0016567">
    <property type="term" value="P:protein ubiquitination"/>
    <property type="evidence" value="ECO:0007669"/>
    <property type="project" value="TreeGrafter"/>
</dbReference>
<dbReference type="SUPFAM" id="SSF57850">
    <property type="entry name" value="RING/U-box"/>
    <property type="match status" value="1"/>
</dbReference>
<protein>
    <submittedName>
        <fullName evidence="6">TRAF-interacting protein</fullName>
    </submittedName>
</protein>
<dbReference type="InterPro" id="IPR052639">
    <property type="entry name" value="TRAIP_ubiq-protein_ligase"/>
</dbReference>
<dbReference type="GO" id="GO:0090734">
    <property type="term" value="C:site of DNA damage"/>
    <property type="evidence" value="ECO:0007669"/>
    <property type="project" value="TreeGrafter"/>
</dbReference>
<name>A0A8X6TYW0_NEPPI</name>
<sequence length="145" mass="16863">MRCVICTDLFDTGIGIVSTQCGHVFHSKCLFKWIDRSKTCPECRGPVSSKNVSKLYFSFAPDDDLNTAHLENDMCTLKAKLREKDMELESSRKKIEELRLHAANFEKILHIMHQKEFELQVELYDTKQNLKDLANLETKLQKLKQ</sequence>
<gene>
    <name evidence="6" type="primary">X975_26347</name>
    <name evidence="6" type="ORF">NPIL_632291</name>
</gene>
<evidence type="ECO:0000256" key="2">
    <source>
        <dbReference type="ARBA" id="ARBA00022833"/>
    </source>
</evidence>
<accession>A0A8X6TYW0</accession>
<keyword evidence="1 3" id="KW-0863">Zinc-finger</keyword>
<feature type="coiled-coil region" evidence="4">
    <location>
        <begin position="78"/>
        <end position="108"/>
    </location>
</feature>
<feature type="domain" description="RING-type" evidence="5">
    <location>
        <begin position="3"/>
        <end position="44"/>
    </location>
</feature>
<dbReference type="GO" id="GO:0005634">
    <property type="term" value="C:nucleus"/>
    <property type="evidence" value="ECO:0007669"/>
    <property type="project" value="TreeGrafter"/>
</dbReference>
<dbReference type="SMART" id="SM00184">
    <property type="entry name" value="RING"/>
    <property type="match status" value="1"/>
</dbReference>
<evidence type="ECO:0000256" key="1">
    <source>
        <dbReference type="ARBA" id="ARBA00022771"/>
    </source>
</evidence>
<dbReference type="InterPro" id="IPR001841">
    <property type="entry name" value="Znf_RING"/>
</dbReference>
<dbReference type="PROSITE" id="PS50089">
    <property type="entry name" value="ZF_RING_2"/>
    <property type="match status" value="1"/>
</dbReference>
<evidence type="ECO:0000256" key="3">
    <source>
        <dbReference type="PROSITE-ProRule" id="PRU00175"/>
    </source>
</evidence>
<dbReference type="Proteomes" id="UP000887013">
    <property type="component" value="Unassembled WGS sequence"/>
</dbReference>
<evidence type="ECO:0000256" key="4">
    <source>
        <dbReference type="SAM" id="Coils"/>
    </source>
</evidence>
<keyword evidence="1 3" id="KW-0479">Metal-binding</keyword>
<proteinExistence type="predicted"/>
<evidence type="ECO:0000313" key="6">
    <source>
        <dbReference type="EMBL" id="GFT64550.1"/>
    </source>
</evidence>
<evidence type="ECO:0000313" key="7">
    <source>
        <dbReference type="Proteomes" id="UP000887013"/>
    </source>
</evidence>
<evidence type="ECO:0000259" key="5">
    <source>
        <dbReference type="PROSITE" id="PS50089"/>
    </source>
</evidence>
<keyword evidence="2" id="KW-0862">Zinc</keyword>
<dbReference type="GO" id="GO:0008270">
    <property type="term" value="F:zinc ion binding"/>
    <property type="evidence" value="ECO:0007669"/>
    <property type="project" value="UniProtKB-KW"/>
</dbReference>
<dbReference type="OrthoDB" id="1714475at2759"/>
<dbReference type="GO" id="GO:0031297">
    <property type="term" value="P:replication fork processing"/>
    <property type="evidence" value="ECO:0007669"/>
    <property type="project" value="TreeGrafter"/>
</dbReference>
<dbReference type="PANTHER" id="PTHR46569">
    <property type="entry name" value="E3 UBIQUITIN-PROTEIN LIGASE TRAIP"/>
    <property type="match status" value="1"/>
</dbReference>
<keyword evidence="4" id="KW-0175">Coiled coil</keyword>
<dbReference type="Pfam" id="PF13639">
    <property type="entry name" value="zf-RING_2"/>
    <property type="match status" value="1"/>
</dbReference>
<comment type="caution">
    <text evidence="6">The sequence shown here is derived from an EMBL/GenBank/DDBJ whole genome shotgun (WGS) entry which is preliminary data.</text>
</comment>
<keyword evidence="7" id="KW-1185">Reference proteome</keyword>